<dbReference type="EMBL" id="VOOR01000001">
    <property type="protein sequence ID" value="TXB70236.1"/>
    <property type="molecule type" value="Genomic_DNA"/>
</dbReference>
<comment type="caution">
    <text evidence="2">The sequence shown here is derived from an EMBL/GenBank/DDBJ whole genome shotgun (WGS) entry which is preliminary data.</text>
</comment>
<keyword evidence="3" id="KW-1185">Reference proteome</keyword>
<dbReference type="Proteomes" id="UP000321580">
    <property type="component" value="Unassembled WGS sequence"/>
</dbReference>
<reference evidence="2 3" key="1">
    <citation type="submission" date="2019-08" db="EMBL/GenBank/DDBJ databases">
        <title>Genome of Phaeodactylibacter luteus.</title>
        <authorList>
            <person name="Bowman J.P."/>
        </authorList>
    </citation>
    <scope>NUCLEOTIDE SEQUENCE [LARGE SCALE GENOMIC DNA]</scope>
    <source>
        <strain evidence="2 3">KCTC 42180</strain>
    </source>
</reference>
<dbReference type="AlphaFoldDB" id="A0A5C6S6W5"/>
<evidence type="ECO:0000256" key="1">
    <source>
        <dbReference type="SAM" id="MobiDB-lite"/>
    </source>
</evidence>
<feature type="region of interest" description="Disordered" evidence="1">
    <location>
        <begin position="19"/>
        <end position="67"/>
    </location>
</feature>
<evidence type="ECO:0000313" key="3">
    <source>
        <dbReference type="Proteomes" id="UP000321580"/>
    </source>
</evidence>
<gene>
    <name evidence="2" type="ORF">FRY97_00590</name>
</gene>
<name>A0A5C6S6W5_9BACT</name>
<accession>A0A5C6S6W5</accession>
<organism evidence="2 3">
    <name type="scientific">Phaeodactylibacter luteus</name>
    <dbReference type="NCBI Taxonomy" id="1564516"/>
    <lineage>
        <taxon>Bacteria</taxon>
        <taxon>Pseudomonadati</taxon>
        <taxon>Bacteroidota</taxon>
        <taxon>Saprospiria</taxon>
        <taxon>Saprospirales</taxon>
        <taxon>Haliscomenobacteraceae</taxon>
        <taxon>Phaeodactylibacter</taxon>
    </lineage>
</organism>
<protein>
    <submittedName>
        <fullName evidence="2">Uncharacterized protein</fullName>
    </submittedName>
</protein>
<evidence type="ECO:0000313" key="2">
    <source>
        <dbReference type="EMBL" id="TXB70236.1"/>
    </source>
</evidence>
<sequence>MPSAGPAEALRWHRASDAQGWLKARPEARRARGRADSEPRSVAAHALRRGSPQKAVPGLTESAAQYR</sequence>
<feature type="compositionally biased region" description="Basic and acidic residues" evidence="1">
    <location>
        <begin position="24"/>
        <end position="39"/>
    </location>
</feature>
<proteinExistence type="predicted"/>